<dbReference type="SUPFAM" id="SSF48403">
    <property type="entry name" value="Ankyrin repeat"/>
    <property type="match status" value="1"/>
</dbReference>
<reference evidence="3" key="1">
    <citation type="submission" date="2021-11" db="EMBL/GenBank/DDBJ databases">
        <authorList>
            <person name="Schell T."/>
        </authorList>
    </citation>
    <scope>NUCLEOTIDE SEQUENCE</scope>
    <source>
        <strain evidence="3">M5</strain>
    </source>
</reference>
<dbReference type="Pfam" id="PF05729">
    <property type="entry name" value="NACHT"/>
    <property type="match status" value="1"/>
</dbReference>
<dbReference type="Gene3D" id="1.25.40.20">
    <property type="entry name" value="Ankyrin repeat-containing domain"/>
    <property type="match status" value="1"/>
</dbReference>
<evidence type="ECO:0000259" key="2">
    <source>
        <dbReference type="PROSITE" id="PS50837"/>
    </source>
</evidence>
<accession>A0A8J2RQH4</accession>
<sequence>MPKRQNQNSGDEPTRSVKKSRMVPGNTSTTENPLPPCGLKNSLHGNVFQLKLLMLFLIRGIVAGYQFELGTEIPGMGGKFDDLIFKFKKAKNINEASSTEEQIERYRFLQAKHKQNEETEKITAADLLKDNDGEFSLPKYFRSYFRDIIQGIKGCLVENVHDCIICTNIGFDNEDDLRKDGIELIPLDDHDIFLSFDNKVSARYKLKKTVQLCQKMAGWSEIHLLAKTLLDWVYDNNPDNTQDKKDKKTKKMTLKCVIFKSYHWILVKEKVIDREQRVTNEKKKRKKGEGLYYGKLNEDFLDGTNLTGNVNEFRQILSDFTFEKNKNKETKDSVEVRESVFQEFWGNKSFELSESFGTKDDQSPDETKKSLDCAIRDEDITSFLNKLVFVVHTPNEVELDSILKSEVGKYYELHESDFQSDFILRKMLDWFKKKESTFMTSEERKSIFKEGEKKMKSLRVTAVSIDYQKKLKKVLEFNKEAIGEMKEKLERLLASPNKIGHIATQLPKRTAVKVIASLDKFKSEQPTTKILEEYFQCEDSYLLTSLSNLRNKSKSFKETLQSEISHNLLIVVGDVDYTIEDGRLLQDITSSDSLKLKKRILVILDVNKNPVSSTSHRERDDYSSNNVEKDELKFSYLSEKTKCVLMSLEILFQGQSETLIDLIGKKEDNMLDKEIGCFAIEELLNLAEEKLNEEKSIKIPSCDICQFEQSLYIKRRLRFPFDGQFELGGECRISPDGHIEWFVKKKERKEVWKKIMDKITKQANNTGENIDENQLMNSIENKEKERSVVIISGVAGSGKSTILSSYYQEIKKAKPDHWVIRINLVDHYESILKMGNATRSDAVDFIVNQLHVVDDKSSFSRSLLRNRLETGDRIVFLFDGFDEINDECQEKAIQLMKAITKEKSFPLYVTTRTHMLDKLQFEFSQLAYILENFTKNDQIDYLVNYWKNKLSLEEKYDGLLQQFAESLIDRVSKTLNDQEKSFIGIPLQCRILAECFQSNIKELLELNDEELNGPEEFLEDKVSSLLESQKFDLLSLYDRLIETKRRVFREEKANATDSNQIVGDAIDYLILNIENHQTKLAIETIVTDKKIAEVLLPPHESSHRSDEEVNNEENRIASNGLKFGLTFKSKDDAKIQFLHRTYAEYLFAKYLYKGFLLDDKRHNKLLENALSRKIIVDQILAMKQYDGVQTFFDYLLKGLVDKDKEWRDRIIKRDLPNRLNKFTENLFSQFLRRSPPLNEFGTGMTIKSYFVNTLYFSLTNGKDKIFEFLCDCLDATFDKQQVLAVLMSFFTQSYISFTFFCNKESKLFKRFINYFDSNQFASKRIFSQLIQYTNTLPPCGLEYSQWNGEEQQKMLKHFLQFLEDNRESFDRLLVPNGSFQINPMLTLFIFNKNYDYHLKKFLRLLSRSTAFSDDSKFANLLEEAFCSKKHYIMGRIEKVLIILPELKRQNLLNQLYAVVLAIEPEAFQNIYQPLPLVGEDVTALDLNILMERDSYGMTRLHRAAFHGDTESVEKILQNIRRNLSQENETEKVANIMAWDEYSFTPFYFAAAMGKEEIYHQMLTFLKETLPLDALDEHFMDTKGFIQYALSNAIKSENIQMFKLILNAIKRVLGQHYLISFLKPHGKTSPFPSTSSFLVKCKTKELFNAMAKIVVMKDDNSDSDYTDLYDLVFYDDATKRTLQYIDAENIQGLLLLKGTDVFTKSVLDYFDSIYLSQAFQLISNHLLQHFTKDQLEQFVETIVSKNNTTKIRSNNTTTVNSHLVDFFAQSFLDEGWTREDLVFEDEGDGMTTIHAERIVPICYWENFIKSALTSNYEDGRLTSREDVHCIFNCLKYVGDSSAKKLFLHKDDNGFIMIKLSQTIVKLMLKHLTKESQEEVKQQWRNKAPPMSSFFPTAFAKPTSIRFAHSYSDILRFYLNYGSENHLNEFTNVVTSLRNIAEHDEVEFSVWAMELRI</sequence>
<keyword evidence="4" id="KW-1185">Reference proteome</keyword>
<name>A0A8J2RQH4_9CRUS</name>
<feature type="region of interest" description="Disordered" evidence="1">
    <location>
        <begin position="1"/>
        <end position="36"/>
    </location>
</feature>
<dbReference type="PANTHER" id="PTHR46312">
    <property type="entry name" value="NACHT DOMAIN-CONTAINING PROTEIN"/>
    <property type="match status" value="1"/>
</dbReference>
<protein>
    <recommendedName>
        <fullName evidence="2">NACHT domain-containing protein</fullName>
    </recommendedName>
</protein>
<dbReference type="Proteomes" id="UP000789390">
    <property type="component" value="Unassembled WGS sequence"/>
</dbReference>
<proteinExistence type="predicted"/>
<dbReference type="InterPro" id="IPR027417">
    <property type="entry name" value="P-loop_NTPase"/>
</dbReference>
<organism evidence="3 4">
    <name type="scientific">Daphnia galeata</name>
    <dbReference type="NCBI Taxonomy" id="27404"/>
    <lineage>
        <taxon>Eukaryota</taxon>
        <taxon>Metazoa</taxon>
        <taxon>Ecdysozoa</taxon>
        <taxon>Arthropoda</taxon>
        <taxon>Crustacea</taxon>
        <taxon>Branchiopoda</taxon>
        <taxon>Diplostraca</taxon>
        <taxon>Cladocera</taxon>
        <taxon>Anomopoda</taxon>
        <taxon>Daphniidae</taxon>
        <taxon>Daphnia</taxon>
    </lineage>
</organism>
<dbReference type="Gene3D" id="3.40.50.300">
    <property type="entry name" value="P-loop containing nucleotide triphosphate hydrolases"/>
    <property type="match status" value="1"/>
</dbReference>
<dbReference type="InterPro" id="IPR007111">
    <property type="entry name" value="NACHT_NTPase"/>
</dbReference>
<dbReference type="EMBL" id="CAKKLH010000235">
    <property type="protein sequence ID" value="CAH0106736.1"/>
    <property type="molecule type" value="Genomic_DNA"/>
</dbReference>
<dbReference type="PANTHER" id="PTHR46312:SF2">
    <property type="entry name" value="NUCLEOTIDE-BINDING OLIGOMERIZATION DOMAIN-CONTAINING PROTEIN 2-LIKE"/>
    <property type="match status" value="1"/>
</dbReference>
<dbReference type="OrthoDB" id="6364794at2759"/>
<dbReference type="InterPro" id="IPR036770">
    <property type="entry name" value="Ankyrin_rpt-contain_sf"/>
</dbReference>
<feature type="compositionally biased region" description="Polar residues" evidence="1">
    <location>
        <begin position="1"/>
        <end position="11"/>
    </location>
</feature>
<evidence type="ECO:0000256" key="1">
    <source>
        <dbReference type="SAM" id="MobiDB-lite"/>
    </source>
</evidence>
<evidence type="ECO:0000313" key="3">
    <source>
        <dbReference type="EMBL" id="CAH0106736.1"/>
    </source>
</evidence>
<dbReference type="PROSITE" id="PS50837">
    <property type="entry name" value="NACHT"/>
    <property type="match status" value="1"/>
</dbReference>
<gene>
    <name evidence="3" type="ORF">DGAL_LOCUS9894</name>
</gene>
<evidence type="ECO:0000313" key="4">
    <source>
        <dbReference type="Proteomes" id="UP000789390"/>
    </source>
</evidence>
<feature type="domain" description="NACHT" evidence="2">
    <location>
        <begin position="787"/>
        <end position="916"/>
    </location>
</feature>
<comment type="caution">
    <text evidence="3">The sequence shown here is derived from an EMBL/GenBank/DDBJ whole genome shotgun (WGS) entry which is preliminary data.</text>
</comment>
<dbReference type="SUPFAM" id="SSF52540">
    <property type="entry name" value="P-loop containing nucleoside triphosphate hydrolases"/>
    <property type="match status" value="1"/>
</dbReference>